<organism evidence="1 2">
    <name type="scientific">Tepidiforma thermophila (strain KCTC 52669 / CGMCC 1.13589 / G233)</name>
    <dbReference type="NCBI Taxonomy" id="2761530"/>
    <lineage>
        <taxon>Bacteria</taxon>
        <taxon>Bacillati</taxon>
        <taxon>Chloroflexota</taxon>
        <taxon>Tepidiformia</taxon>
        <taxon>Tepidiformales</taxon>
        <taxon>Tepidiformaceae</taxon>
        <taxon>Tepidiforma</taxon>
    </lineage>
</organism>
<gene>
    <name evidence="1" type="ORF">A9A59_0097</name>
</gene>
<dbReference type="InterPro" id="IPR027417">
    <property type="entry name" value="P-loop_NTPase"/>
</dbReference>
<evidence type="ECO:0000313" key="2">
    <source>
        <dbReference type="Proteomes" id="UP000223071"/>
    </source>
</evidence>
<dbReference type="EMBL" id="PDJQ01000001">
    <property type="protein sequence ID" value="PFG72904.1"/>
    <property type="molecule type" value="Genomic_DNA"/>
</dbReference>
<name>A0A2A9HAE4_TEPT2</name>
<evidence type="ECO:0008006" key="3">
    <source>
        <dbReference type="Google" id="ProtNLM"/>
    </source>
</evidence>
<dbReference type="Proteomes" id="UP000223071">
    <property type="component" value="Unassembled WGS sequence"/>
</dbReference>
<dbReference type="SUPFAM" id="SSF52540">
    <property type="entry name" value="P-loop containing nucleoside triphosphate hydrolases"/>
    <property type="match status" value="1"/>
</dbReference>
<evidence type="ECO:0000313" key="1">
    <source>
        <dbReference type="EMBL" id="PFG72904.1"/>
    </source>
</evidence>
<dbReference type="AlphaFoldDB" id="A0A2A9HAE4"/>
<proteinExistence type="predicted"/>
<dbReference type="Gene3D" id="3.40.50.300">
    <property type="entry name" value="P-loop containing nucleotide triphosphate hydrolases"/>
    <property type="match status" value="1"/>
</dbReference>
<dbReference type="InterPro" id="IPR052732">
    <property type="entry name" value="Cell-binding_unc_protein"/>
</dbReference>
<accession>A0A2A9HAE4</accession>
<protein>
    <recommendedName>
        <fullName evidence="3">ATP-binding protein</fullName>
    </recommendedName>
</protein>
<comment type="caution">
    <text evidence="1">The sequence shown here is derived from an EMBL/GenBank/DDBJ whole genome shotgun (WGS) entry which is preliminary data.</text>
</comment>
<dbReference type="PANTHER" id="PTHR43883:SF1">
    <property type="entry name" value="GLUCONOKINASE"/>
    <property type="match status" value="1"/>
</dbReference>
<reference evidence="1 2" key="1">
    <citation type="submission" date="2017-09" db="EMBL/GenBank/DDBJ databases">
        <title>Sequencing the genomes of two abundant thermophiles in Great Basin hot springs: Thermocrinis jamiesonii and novel Chloroflexi Thermoflexus hugenholtzii.</title>
        <authorList>
            <person name="Hedlund B."/>
        </authorList>
    </citation>
    <scope>NUCLEOTIDE SEQUENCE [LARGE SCALE GENOMIC DNA]</scope>
    <source>
        <strain evidence="1 2">G233</strain>
    </source>
</reference>
<sequence length="177" mass="19307">MGMVSGNRGGGEGVLVLLSGLPGSGKTTLARQLTERLGAVHVESDAVRRQLFPEPAYTPEEHAAVFARAEALAADALAEGQTVVVDATNLTRRDRRRFVRLGERAGGLVRVRVTAPEAVVRERLRRPREGFSQADEAVYERMLPRAEALDGPNVVVDTRFETGPSVELIARLVERLR</sequence>
<dbReference type="PANTHER" id="PTHR43883">
    <property type="entry name" value="SLR0207 PROTEIN"/>
    <property type="match status" value="1"/>
</dbReference>
<keyword evidence="2" id="KW-1185">Reference proteome</keyword>
<dbReference type="Pfam" id="PF13671">
    <property type="entry name" value="AAA_33"/>
    <property type="match status" value="1"/>
</dbReference>